<dbReference type="EMBL" id="JBHUMY010000001">
    <property type="protein sequence ID" value="MFD2658890.1"/>
    <property type="molecule type" value="Genomic_DNA"/>
</dbReference>
<dbReference type="RefSeq" id="WP_379268864.1">
    <property type="nucleotide sequence ID" value="NZ_JBHUGT010000050.1"/>
</dbReference>
<sequence>MNQLRWIRRAAIGGMLVIPLVTAGCGLFTEETSAIDPPQDVVSESDAPTNAGSQVGQPDTAQEVQGEQTRLTVYLQNADGYLAPVSIPVALGQDEQAGEKALALMVEDGEYAAAIPSDFRALLPKGTQINSFTIDPEQKLAKVDFSESFVSYNAQDERPMVEAITWTLTAMSGIEQVELSVQGEKLAEMPVDSFPLDEPLTRSIGINLETASGVTLSQSTPVTLYFSSQTADNEQYYVPVTRLIPRTDAPAEAAMEQLVSGPLNGSPLTAVVTPDFLVKNVEVNEGVATVDFEDSAYQAGDPIPQELLQAVILSVTENTEAKQVQIRLNGDSNIVDENNNSYNQPVERPHHVNALKS</sequence>
<feature type="domain" description="GerMN" evidence="2">
    <location>
        <begin position="251"/>
        <end position="337"/>
    </location>
</feature>
<feature type="compositionally biased region" description="Polar residues" evidence="1">
    <location>
        <begin position="335"/>
        <end position="344"/>
    </location>
</feature>
<keyword evidence="4" id="KW-1185">Reference proteome</keyword>
<reference evidence="4" key="1">
    <citation type="journal article" date="2019" name="Int. J. Syst. Evol. Microbiol.">
        <title>The Global Catalogue of Microorganisms (GCM) 10K type strain sequencing project: providing services to taxonomists for standard genome sequencing and annotation.</title>
        <authorList>
            <consortium name="The Broad Institute Genomics Platform"/>
            <consortium name="The Broad Institute Genome Sequencing Center for Infectious Disease"/>
            <person name="Wu L."/>
            <person name="Ma J."/>
        </authorList>
    </citation>
    <scope>NUCLEOTIDE SEQUENCE [LARGE SCALE GENOMIC DNA]</scope>
    <source>
        <strain evidence="4">TISTR 1827</strain>
    </source>
</reference>
<dbReference type="InterPro" id="IPR019606">
    <property type="entry name" value="GerMN"/>
</dbReference>
<evidence type="ECO:0000256" key="1">
    <source>
        <dbReference type="SAM" id="MobiDB-lite"/>
    </source>
</evidence>
<name>A0ABW5QRV5_9BACL</name>
<proteinExistence type="predicted"/>
<dbReference type="PROSITE" id="PS51257">
    <property type="entry name" value="PROKAR_LIPOPROTEIN"/>
    <property type="match status" value="1"/>
</dbReference>
<evidence type="ECO:0000259" key="2">
    <source>
        <dbReference type="SMART" id="SM00909"/>
    </source>
</evidence>
<evidence type="ECO:0000313" key="4">
    <source>
        <dbReference type="Proteomes" id="UP001597493"/>
    </source>
</evidence>
<dbReference type="Pfam" id="PF10646">
    <property type="entry name" value="Germane"/>
    <property type="match status" value="2"/>
</dbReference>
<dbReference type="Proteomes" id="UP001597493">
    <property type="component" value="Unassembled WGS sequence"/>
</dbReference>
<evidence type="ECO:0000313" key="3">
    <source>
        <dbReference type="EMBL" id="MFD2658890.1"/>
    </source>
</evidence>
<protein>
    <submittedName>
        <fullName evidence="3">GerMN domain-containing protein</fullName>
    </submittedName>
</protein>
<comment type="caution">
    <text evidence="3">The sequence shown here is derived from an EMBL/GenBank/DDBJ whole genome shotgun (WGS) entry which is preliminary data.</text>
</comment>
<organism evidence="3 4">
    <name type="scientific">Paenibacillus thailandensis</name>
    <dbReference type="NCBI Taxonomy" id="393250"/>
    <lineage>
        <taxon>Bacteria</taxon>
        <taxon>Bacillati</taxon>
        <taxon>Bacillota</taxon>
        <taxon>Bacilli</taxon>
        <taxon>Bacillales</taxon>
        <taxon>Paenibacillaceae</taxon>
        <taxon>Paenibacillus</taxon>
    </lineage>
</organism>
<gene>
    <name evidence="3" type="ORF">ACFSW5_01275</name>
</gene>
<dbReference type="SMART" id="SM00909">
    <property type="entry name" value="Germane"/>
    <property type="match status" value="2"/>
</dbReference>
<feature type="domain" description="GerMN" evidence="2">
    <location>
        <begin position="98"/>
        <end position="190"/>
    </location>
</feature>
<feature type="region of interest" description="Disordered" evidence="1">
    <location>
        <begin position="335"/>
        <end position="357"/>
    </location>
</feature>
<feature type="compositionally biased region" description="Polar residues" evidence="1">
    <location>
        <begin position="46"/>
        <end position="63"/>
    </location>
</feature>
<accession>A0ABW5QRV5</accession>
<feature type="region of interest" description="Disordered" evidence="1">
    <location>
        <begin position="35"/>
        <end position="63"/>
    </location>
</feature>